<comment type="caution">
    <text evidence="1">The sequence shown here is derived from an EMBL/GenBank/DDBJ whole genome shotgun (WGS) entry which is preliminary data.</text>
</comment>
<evidence type="ECO:0000313" key="1">
    <source>
        <dbReference type="EMBL" id="RHC77786.1"/>
    </source>
</evidence>
<dbReference type="Proteomes" id="UP000286260">
    <property type="component" value="Unassembled WGS sequence"/>
</dbReference>
<sequence>MTTQIIQINKNENGKIQYLTEVLPMIPTNTILYKTLTGLGATYGELKTDRNSIIIEPNVPVIVGKCNDPKHKEDNLFGVYEGVYTEDVIKYLEKSADKRTKILTTPESFQKVKDAFELMDMDIYGTCFLLFDECHKIVKDADYRSDITLPFDDFFLFNEKALVSATPISFSDPRFEMQKFQIIRIEPAFEYKLPVSLIHTNNVLEQLKRTLDKLNATDICLFVNSTDMIYSFIKQLDIENESTVFCAKKSVEKLKNKKFKHAFEQWSKSRMKKYNFFTSRFYNALDIELEIKPTVIMISDVYFSEYSMIDPHTDAIQAIGRFRNGVNRVCHIFNTNPNLPVRTEEEIGIYLQANKEVYDKIKTFYDCATSEEARNAYHGILKVLPFNQMLNKDGKENFFAIDNYVDEALLKSSYNAQEKLIASYRSNRLFDLDVESAYFPFGDFERLKKESKYASLKDKRKEVVRQLELLKGDDETEMIRNYKEDLRKADSFIYGAYEEIGKEMIESLDYSVKRIKEAMILKQYREKTEGTEFIQLIKNSFKVGQKYTKKYIKEELTRIYALTGVTPQKTITGQSIKEFFHVKEINTGGSRKFLLVESKI</sequence>
<proteinExistence type="predicted"/>
<organism evidence="1 2">
    <name type="scientific">Parabacteroides merdae</name>
    <dbReference type="NCBI Taxonomy" id="46503"/>
    <lineage>
        <taxon>Bacteria</taxon>
        <taxon>Pseudomonadati</taxon>
        <taxon>Bacteroidota</taxon>
        <taxon>Bacteroidia</taxon>
        <taxon>Bacteroidales</taxon>
        <taxon>Tannerellaceae</taxon>
        <taxon>Parabacteroides</taxon>
    </lineage>
</organism>
<name>A0A414BPT3_9BACT</name>
<reference evidence="1 2" key="1">
    <citation type="submission" date="2018-08" db="EMBL/GenBank/DDBJ databases">
        <title>A genome reference for cultivated species of the human gut microbiota.</title>
        <authorList>
            <person name="Zou Y."/>
            <person name="Xue W."/>
            <person name="Luo G."/>
        </authorList>
    </citation>
    <scope>NUCLEOTIDE SEQUENCE [LARGE SCALE GENOMIC DNA]</scope>
    <source>
        <strain evidence="1 2">AM34-17</strain>
    </source>
</reference>
<gene>
    <name evidence="1" type="ORF">DW828_20090</name>
</gene>
<protein>
    <submittedName>
        <fullName evidence="1">Uncharacterized protein</fullName>
    </submittedName>
</protein>
<accession>A0A414BPT3</accession>
<dbReference type="AlphaFoldDB" id="A0A414BPT3"/>
<dbReference type="EMBL" id="QSII01000059">
    <property type="protein sequence ID" value="RHC77786.1"/>
    <property type="molecule type" value="Genomic_DNA"/>
</dbReference>
<evidence type="ECO:0000313" key="2">
    <source>
        <dbReference type="Proteomes" id="UP000286260"/>
    </source>
</evidence>
<dbReference type="RefSeq" id="WP_122205171.1">
    <property type="nucleotide sequence ID" value="NZ_QSII01000059.1"/>
</dbReference>